<proteinExistence type="predicted"/>
<organism evidence="3 4">
    <name type="scientific">Favolaschia claudopus</name>
    <dbReference type="NCBI Taxonomy" id="2862362"/>
    <lineage>
        <taxon>Eukaryota</taxon>
        <taxon>Fungi</taxon>
        <taxon>Dikarya</taxon>
        <taxon>Basidiomycota</taxon>
        <taxon>Agaricomycotina</taxon>
        <taxon>Agaricomycetes</taxon>
        <taxon>Agaricomycetidae</taxon>
        <taxon>Agaricales</taxon>
        <taxon>Marasmiineae</taxon>
        <taxon>Mycenaceae</taxon>
        <taxon>Favolaschia</taxon>
    </lineage>
</organism>
<keyword evidence="2" id="KW-0472">Membrane</keyword>
<feature type="compositionally biased region" description="Polar residues" evidence="1">
    <location>
        <begin position="80"/>
        <end position="94"/>
    </location>
</feature>
<name>A0AAW0AGP8_9AGAR</name>
<feature type="compositionally biased region" description="Low complexity" evidence="1">
    <location>
        <begin position="104"/>
        <end position="113"/>
    </location>
</feature>
<evidence type="ECO:0000313" key="4">
    <source>
        <dbReference type="Proteomes" id="UP001362999"/>
    </source>
</evidence>
<evidence type="ECO:0000256" key="2">
    <source>
        <dbReference type="SAM" id="Phobius"/>
    </source>
</evidence>
<dbReference type="AlphaFoldDB" id="A0AAW0AGP8"/>
<evidence type="ECO:0000256" key="1">
    <source>
        <dbReference type="SAM" id="MobiDB-lite"/>
    </source>
</evidence>
<keyword evidence="4" id="KW-1185">Reference proteome</keyword>
<feature type="region of interest" description="Disordered" evidence="1">
    <location>
        <begin position="80"/>
        <end position="143"/>
    </location>
</feature>
<feature type="transmembrane region" description="Helical" evidence="2">
    <location>
        <begin position="160"/>
        <end position="181"/>
    </location>
</feature>
<feature type="compositionally biased region" description="Low complexity" evidence="1">
    <location>
        <begin position="121"/>
        <end position="143"/>
    </location>
</feature>
<keyword evidence="2" id="KW-0812">Transmembrane</keyword>
<dbReference type="EMBL" id="JAWWNJ010000068">
    <property type="protein sequence ID" value="KAK7008271.1"/>
    <property type="molecule type" value="Genomic_DNA"/>
</dbReference>
<dbReference type="Proteomes" id="UP001362999">
    <property type="component" value="Unassembled WGS sequence"/>
</dbReference>
<gene>
    <name evidence="3" type="ORF">R3P38DRAFT_3365468</name>
</gene>
<keyword evidence="2" id="KW-1133">Transmembrane helix</keyword>
<comment type="caution">
    <text evidence="3">The sequence shown here is derived from an EMBL/GenBank/DDBJ whole genome shotgun (WGS) entry which is preliminary data.</text>
</comment>
<accession>A0AAW0AGP8</accession>
<reference evidence="3 4" key="1">
    <citation type="journal article" date="2024" name="J Genomics">
        <title>Draft genome sequencing and assembly of Favolaschia claudopus CIRM-BRFM 2984 isolated from oak limbs.</title>
        <authorList>
            <person name="Navarro D."/>
            <person name="Drula E."/>
            <person name="Chaduli D."/>
            <person name="Cazenave R."/>
            <person name="Ahrendt S."/>
            <person name="Wang J."/>
            <person name="Lipzen A."/>
            <person name="Daum C."/>
            <person name="Barry K."/>
            <person name="Grigoriev I.V."/>
            <person name="Favel A."/>
            <person name="Rosso M.N."/>
            <person name="Martin F."/>
        </authorList>
    </citation>
    <scope>NUCLEOTIDE SEQUENCE [LARGE SCALE GENOMIC DNA]</scope>
    <source>
        <strain evidence="3 4">CIRM-BRFM 2984</strain>
    </source>
</reference>
<sequence length="203" mass="21567">MNPVLPTGHRRSAGKGFTWPPSVPEYVRSWASATGFATLQSNPRTIAMPHSVFSWFTATGSTEFPDPQYKTISFIDADAQTPQTGYAPTTTALSNDLPDPPATFSPSSQSPSPSVLPPPAQSTSTGTEYPSPSSSSTLRSPTASATVAVNSRGRDEAGSIAAGIIAALVFIAICAGAFRYYKRRQRAKEQRESFGETGTFLKL</sequence>
<evidence type="ECO:0000313" key="3">
    <source>
        <dbReference type="EMBL" id="KAK7008271.1"/>
    </source>
</evidence>
<protein>
    <submittedName>
        <fullName evidence="3">Uncharacterized protein</fullName>
    </submittedName>
</protein>